<proteinExistence type="predicted"/>
<organism evidence="2 3">
    <name type="scientific">Methanolacinia petrolearia (strain DSM 11571 / OCM 486 / SEBR 4847)</name>
    <name type="common">Methanoplanus petrolearius</name>
    <dbReference type="NCBI Taxonomy" id="679926"/>
    <lineage>
        <taxon>Archaea</taxon>
        <taxon>Methanobacteriati</taxon>
        <taxon>Methanobacteriota</taxon>
        <taxon>Stenosarchaea group</taxon>
        <taxon>Methanomicrobia</taxon>
        <taxon>Methanomicrobiales</taxon>
        <taxon>Methanomicrobiaceae</taxon>
        <taxon>Methanolacinia</taxon>
    </lineage>
</organism>
<dbReference type="eggNOG" id="arCOG12674">
    <property type="taxonomic scope" value="Archaea"/>
</dbReference>
<keyword evidence="1" id="KW-0472">Membrane</keyword>
<dbReference type="RefSeq" id="WP_013330478.1">
    <property type="nucleotide sequence ID" value="NC_014507.1"/>
</dbReference>
<evidence type="ECO:0000256" key="1">
    <source>
        <dbReference type="SAM" id="Phobius"/>
    </source>
</evidence>
<protein>
    <submittedName>
        <fullName evidence="2">Uncharacterized protein</fullName>
    </submittedName>
</protein>
<dbReference type="OrthoDB" id="111489at2157"/>
<dbReference type="Proteomes" id="UP000006565">
    <property type="component" value="Chromosome"/>
</dbReference>
<evidence type="ECO:0000313" key="2">
    <source>
        <dbReference type="EMBL" id="ADN37305.1"/>
    </source>
</evidence>
<feature type="transmembrane region" description="Helical" evidence="1">
    <location>
        <begin position="7"/>
        <end position="29"/>
    </location>
</feature>
<dbReference type="GeneID" id="9745054"/>
<dbReference type="KEGG" id="mpi:Mpet_2561"/>
<dbReference type="EMBL" id="CP002117">
    <property type="protein sequence ID" value="ADN37305.1"/>
    <property type="molecule type" value="Genomic_DNA"/>
</dbReference>
<gene>
    <name evidence="2" type="ordered locus">Mpet_2561</name>
</gene>
<accession>E1RF61</accession>
<evidence type="ECO:0000313" key="3">
    <source>
        <dbReference type="Proteomes" id="UP000006565"/>
    </source>
</evidence>
<keyword evidence="1" id="KW-0812">Transmembrane</keyword>
<reference evidence="2 3" key="1">
    <citation type="journal article" date="2010" name="Stand. Genomic Sci.">
        <title>Complete genome sequence of Methanoplanus petrolearius type strain (SEBR 4847).</title>
        <authorList>
            <person name="Brambilla E."/>
            <person name="Djao O.D."/>
            <person name="Daligault H."/>
            <person name="Lapidus A."/>
            <person name="Lucas S."/>
            <person name="Hammon N."/>
            <person name="Nolan M."/>
            <person name="Tice H."/>
            <person name="Cheng J.F."/>
            <person name="Han C."/>
            <person name="Tapia R."/>
            <person name="Goodwin L."/>
            <person name="Pitluck S."/>
            <person name="Liolios K."/>
            <person name="Ivanova N."/>
            <person name="Mavromatis K."/>
            <person name="Mikhailova N."/>
            <person name="Pati A."/>
            <person name="Chen A."/>
            <person name="Palaniappan K."/>
            <person name="Land M."/>
            <person name="Hauser L."/>
            <person name="Chang Y.J."/>
            <person name="Jeffries C.D."/>
            <person name="Rohde M."/>
            <person name="Spring S."/>
            <person name="Sikorski J."/>
            <person name="Goker M."/>
            <person name="Woyke T."/>
            <person name="Bristow J."/>
            <person name="Eisen J.A."/>
            <person name="Markowitz V."/>
            <person name="Hugenholtz P."/>
            <person name="Kyrpides N.C."/>
            <person name="Klenk H.P."/>
        </authorList>
    </citation>
    <scope>NUCLEOTIDE SEQUENCE [LARGE SCALE GENOMIC DNA]</scope>
    <source>
        <strain evidence="3">DSM 11571 / OCM 486 / SEBR 4847</strain>
    </source>
</reference>
<keyword evidence="1" id="KW-1133">Transmembrane helix</keyword>
<dbReference type="AlphaFoldDB" id="E1RF61"/>
<name>E1RF61_METP4</name>
<sequence length="148" mass="15980" precursor="true">MNEKQEVVIIVVILVLAIILLPVSVAILAHGTDPYRIIEGNPIEIAAEKAGLTICNETETSWNIAGLTKGMTYTISDNCANPTETIRLDVLSFDSSESRDAAILAYHSNTIGKNHPHGSLIVLGQYLIFVNYSGSSILSKISQELGKL</sequence>
<dbReference type="STRING" id="679926.Mpet_2561"/>
<keyword evidence="3" id="KW-1185">Reference proteome</keyword>
<dbReference type="HOGENOM" id="CLU_1754726_0_0_2"/>